<dbReference type="PANTHER" id="PTHR43435">
    <property type="entry name" value="RIBULOKINASE"/>
    <property type="match status" value="1"/>
</dbReference>
<dbReference type="AlphaFoldDB" id="A0A7D9DE44"/>
<name>A0A7D9DE44_PARCT</name>
<comment type="similarity">
    <text evidence="1">Belongs to the FGGY kinase family.</text>
</comment>
<evidence type="ECO:0000256" key="3">
    <source>
        <dbReference type="ARBA" id="ARBA00022777"/>
    </source>
</evidence>
<dbReference type="Pfam" id="PF02782">
    <property type="entry name" value="FGGY_C"/>
    <property type="match status" value="1"/>
</dbReference>
<evidence type="ECO:0000256" key="4">
    <source>
        <dbReference type="ARBA" id="ARBA00074355"/>
    </source>
</evidence>
<dbReference type="SUPFAM" id="SSF53067">
    <property type="entry name" value="Actin-like ATPase domain"/>
    <property type="match status" value="2"/>
</dbReference>
<dbReference type="GO" id="GO:0019321">
    <property type="term" value="P:pentose metabolic process"/>
    <property type="evidence" value="ECO:0007669"/>
    <property type="project" value="TreeGrafter"/>
</dbReference>
<evidence type="ECO:0000256" key="1">
    <source>
        <dbReference type="ARBA" id="ARBA00009156"/>
    </source>
</evidence>
<dbReference type="InterPro" id="IPR018485">
    <property type="entry name" value="FGGY_C"/>
</dbReference>
<keyword evidence="8" id="KW-1185">Reference proteome</keyword>
<dbReference type="EMBL" id="CACRXK020000563">
    <property type="protein sequence ID" value="CAB3982997.1"/>
    <property type="molecule type" value="Genomic_DNA"/>
</dbReference>
<evidence type="ECO:0000256" key="2">
    <source>
        <dbReference type="ARBA" id="ARBA00022679"/>
    </source>
</evidence>
<evidence type="ECO:0000313" key="8">
    <source>
        <dbReference type="Proteomes" id="UP001152795"/>
    </source>
</evidence>
<evidence type="ECO:0000259" key="6">
    <source>
        <dbReference type="Pfam" id="PF02782"/>
    </source>
</evidence>
<dbReference type="PANTHER" id="PTHR43435:SF4">
    <property type="entry name" value="FGGY CARBOHYDRATE KINASE DOMAIN-CONTAINING PROTEIN"/>
    <property type="match status" value="1"/>
</dbReference>
<protein>
    <recommendedName>
        <fullName evidence="4">FGGY carbohydrate kinase domain-containing protein</fullName>
    </recommendedName>
</protein>
<dbReference type="CDD" id="cd07782">
    <property type="entry name" value="ASKHA_NBD_FGGY_D-RBK"/>
    <property type="match status" value="1"/>
</dbReference>
<keyword evidence="2" id="KW-0808">Transferase</keyword>
<dbReference type="Proteomes" id="UP001152795">
    <property type="component" value="Unassembled WGS sequence"/>
</dbReference>
<organism evidence="7 8">
    <name type="scientific">Paramuricea clavata</name>
    <name type="common">Red gorgonian</name>
    <name type="synonym">Violescent sea-whip</name>
    <dbReference type="NCBI Taxonomy" id="317549"/>
    <lineage>
        <taxon>Eukaryota</taxon>
        <taxon>Metazoa</taxon>
        <taxon>Cnidaria</taxon>
        <taxon>Anthozoa</taxon>
        <taxon>Octocorallia</taxon>
        <taxon>Malacalcyonacea</taxon>
        <taxon>Plexauridae</taxon>
        <taxon>Paramuricea</taxon>
    </lineage>
</organism>
<dbReference type="GO" id="GO:0005737">
    <property type="term" value="C:cytoplasm"/>
    <property type="evidence" value="ECO:0007669"/>
    <property type="project" value="TreeGrafter"/>
</dbReference>
<evidence type="ECO:0000313" key="7">
    <source>
        <dbReference type="EMBL" id="CAB3982997.1"/>
    </source>
</evidence>
<dbReference type="InterPro" id="IPR006003">
    <property type="entry name" value="FGGY_RbtK-like"/>
</dbReference>
<feature type="domain" description="Carbohydrate kinase FGGY N-terminal" evidence="5">
    <location>
        <begin position="8"/>
        <end position="182"/>
    </location>
</feature>
<comment type="caution">
    <text evidence="7">The sequence shown here is derived from an EMBL/GenBank/DDBJ whole genome shotgun (WGS) entry which is preliminary data.</text>
</comment>
<accession>A0A7D9DE44</accession>
<dbReference type="NCBIfam" id="TIGR01315">
    <property type="entry name" value="5C_CHO_kinase"/>
    <property type="match status" value="1"/>
</dbReference>
<dbReference type="OrthoDB" id="203824at2759"/>
<dbReference type="Pfam" id="PF00370">
    <property type="entry name" value="FGGY_N"/>
    <property type="match status" value="1"/>
</dbReference>
<keyword evidence="3 7" id="KW-0418">Kinase</keyword>
<gene>
    <name evidence="7" type="ORF">PACLA_8A081182</name>
</gene>
<proteinExistence type="inferred from homology"/>
<dbReference type="Gene3D" id="1.20.58.2240">
    <property type="match status" value="1"/>
</dbReference>
<reference evidence="7" key="1">
    <citation type="submission" date="2020-04" db="EMBL/GenBank/DDBJ databases">
        <authorList>
            <person name="Alioto T."/>
            <person name="Alioto T."/>
            <person name="Gomez Garrido J."/>
        </authorList>
    </citation>
    <scope>NUCLEOTIDE SEQUENCE</scope>
    <source>
        <strain evidence="7">A484AB</strain>
    </source>
</reference>
<dbReference type="GO" id="GO:0019150">
    <property type="term" value="F:D-ribulokinase activity"/>
    <property type="evidence" value="ECO:0007669"/>
    <property type="project" value="TreeGrafter"/>
</dbReference>
<feature type="domain" description="Carbohydrate kinase FGGY C-terminal" evidence="6">
    <location>
        <begin position="292"/>
        <end position="412"/>
    </location>
</feature>
<sequence length="416" mass="45667">MATNSDEYYIAVDVGTSSVRTAVVDRNGRIHSFASEEIRIWQSSSNMYEQSSEDIWSCLCTAVRKACSKINKSNIRGIGFDATCSLVILDENGNPVSVTPDQAENRNIILWLDHRAVKEAELINATGHDVLKYVGGTISPEMQAPKILWLKKNLDIERWNNISVFLDLPEFLTFKATGYVTRSLCSVVCKFNYMGHSSQQTNGHSGWIPSFWRDIGLSEFVDDNFKRLGGTSVCVPGTQLAHGLSKQAAHDLDLPTGLPVAASIIDAHAGGLGVIGAAIKEDLSCESITSRLAIISGTSSCHMAISEQPLFVSGVWGPYYSAMVPDFWLNEGGQSATGKLIDHVLETHPAWSELVEKAKQSERTVYEEIQSILEENAQGLEHYALLTKAYHVYPDFHGNRSPIADPTLKGMVQESA</sequence>
<dbReference type="FunFam" id="3.30.420.40:FF:000101">
    <property type="entry name" value="FGGY carbohydrate kinase domain-containing protein"/>
    <property type="match status" value="1"/>
</dbReference>
<evidence type="ECO:0000259" key="5">
    <source>
        <dbReference type="Pfam" id="PF00370"/>
    </source>
</evidence>
<dbReference type="InterPro" id="IPR043129">
    <property type="entry name" value="ATPase_NBD"/>
</dbReference>
<dbReference type="InterPro" id="IPR018484">
    <property type="entry name" value="FGGY_N"/>
</dbReference>
<dbReference type="Gene3D" id="3.30.420.40">
    <property type="match status" value="1"/>
</dbReference>